<accession>A0ABR9VZM9</accession>
<reference evidence="1 2" key="1">
    <citation type="submission" date="2020-10" db="EMBL/GenBank/DDBJ databases">
        <authorList>
            <person name="Castelo-Branco R."/>
            <person name="Eusebio N."/>
            <person name="Adriana R."/>
            <person name="Vieira A."/>
            <person name="Brugerolle De Fraissinette N."/>
            <person name="Rezende De Castro R."/>
            <person name="Schneider M.P."/>
            <person name="Vasconcelos V."/>
            <person name="Leao P.N."/>
        </authorList>
    </citation>
    <scope>NUCLEOTIDE SEQUENCE [LARGE SCALE GENOMIC DNA]</scope>
    <source>
        <strain evidence="1 2">LEGE 00031</strain>
    </source>
</reference>
<name>A0ABR9VZM9_9SYNC</name>
<keyword evidence="2" id="KW-1185">Reference proteome</keyword>
<comment type="caution">
    <text evidence="1">The sequence shown here is derived from an EMBL/GenBank/DDBJ whole genome shotgun (WGS) entry which is preliminary data.</text>
</comment>
<evidence type="ECO:0000313" key="1">
    <source>
        <dbReference type="EMBL" id="MBE9255696.1"/>
    </source>
</evidence>
<dbReference type="Proteomes" id="UP000658720">
    <property type="component" value="Unassembled WGS sequence"/>
</dbReference>
<dbReference type="EMBL" id="JADEVV010000081">
    <property type="protein sequence ID" value="MBE9255696.1"/>
    <property type="molecule type" value="Genomic_DNA"/>
</dbReference>
<proteinExistence type="predicted"/>
<protein>
    <submittedName>
        <fullName evidence="1">Uncharacterized protein</fullName>
    </submittedName>
</protein>
<organism evidence="1 2">
    <name type="scientific">Synechocystis salina LEGE 00031</name>
    <dbReference type="NCBI Taxonomy" id="1828736"/>
    <lineage>
        <taxon>Bacteria</taxon>
        <taxon>Bacillati</taxon>
        <taxon>Cyanobacteriota</taxon>
        <taxon>Cyanophyceae</taxon>
        <taxon>Synechococcales</taxon>
        <taxon>Merismopediaceae</taxon>
        <taxon>Synechocystis</taxon>
    </lineage>
</organism>
<evidence type="ECO:0000313" key="2">
    <source>
        <dbReference type="Proteomes" id="UP000658720"/>
    </source>
</evidence>
<dbReference type="RefSeq" id="WP_194021231.1">
    <property type="nucleotide sequence ID" value="NZ_JADEVV010000081.1"/>
</dbReference>
<gene>
    <name evidence="1" type="ORF">IQ217_18035</name>
</gene>
<sequence>MFQDKNMESTEKRPSLWASKAAVARKAGIPIRTLENWAYSGAIARNEFGEVDLIEVLFLHRQKLDEEIRKLEEGRSAENKLIQARTRKCLADCELLEWQLEEERAKLISVDEARDDFRKALRMVTEAFHSLPDELEAAIAIESNPKAIQAMLTSAIDTRLQKLSEDFQSAGE</sequence>